<dbReference type="EMBL" id="BK014671">
    <property type="protein sequence ID" value="DAD67178.1"/>
    <property type="molecule type" value="Genomic_DNA"/>
</dbReference>
<accession>A0A8S5LB33</accession>
<sequence>MSKKYAYIYNLEDEKWHTDYWFLSDALYVARANNPDAQTVYIAETEEYEPPIWVDCVVDNLRKAADDVLAKSSEDFLCDLIDQELEDLEDALAEAFEKWGRETGNPYWIEIPIKGTERLYDLKTGKPVEEESE</sequence>
<name>A0A8S5LB33_9CAUD</name>
<evidence type="ECO:0000313" key="1">
    <source>
        <dbReference type="EMBL" id="DAD67178.1"/>
    </source>
</evidence>
<reference evidence="1" key="1">
    <citation type="journal article" date="2021" name="Proc. Natl. Acad. Sci. U.S.A.">
        <title>A Catalog of Tens of Thousands of Viruses from Human Metagenomes Reveals Hidden Associations with Chronic Diseases.</title>
        <authorList>
            <person name="Tisza M.J."/>
            <person name="Buck C.B."/>
        </authorList>
    </citation>
    <scope>NUCLEOTIDE SEQUENCE</scope>
    <source>
        <strain evidence="1">CtRkj24</strain>
    </source>
</reference>
<organism evidence="1">
    <name type="scientific">Podoviridae sp. ctRkj24</name>
    <dbReference type="NCBI Taxonomy" id="2823559"/>
    <lineage>
        <taxon>Viruses</taxon>
        <taxon>Duplodnaviria</taxon>
        <taxon>Heunggongvirae</taxon>
        <taxon>Uroviricota</taxon>
        <taxon>Caudoviricetes</taxon>
    </lineage>
</organism>
<protein>
    <submittedName>
        <fullName evidence="1">Uncharacterized protein</fullName>
    </submittedName>
</protein>
<proteinExistence type="predicted"/>